<sequence>MCCQRLFFLCPLEDIVLQSGNELFLHAVLKAVLRAGCEQYHYLHQGLCVLDCPESFFEHEEQKECLRCHPDCALCDGPQSSDCDACAHPDATLHNGSLEGSGHCVPSANLCSPRQYADQEGECHPCHKYCHRCSGPSKSHCLSCNQRHLLHRQLYGTCVTECPVGFYRDELEQKCEPCHPSCQSCIGKSSRECLGCKTYLFREGKETCEMCDPSCGECVSGGEDGCMSCAPGLVHLRKEGRCLPSCPQGFYHDTVHRTCEPCHASCPTCSGTNCRNGFVQCTVWCVIAFSYPTVNIEATPQELPSITLDYVAL</sequence>
<dbReference type="Proteomes" id="UP000261620">
    <property type="component" value="Unplaced"/>
</dbReference>
<dbReference type="PANTHER" id="PTHR15332:SF175">
    <property type="entry name" value="PROPROTEIN CONVERTASE SUBTILISIN_KEXIN TYPE 5-LIKE"/>
    <property type="match status" value="1"/>
</dbReference>
<reference evidence="1" key="2">
    <citation type="submission" date="2025-09" db="UniProtKB">
        <authorList>
            <consortium name="Ensembl"/>
        </authorList>
    </citation>
    <scope>IDENTIFICATION</scope>
</reference>
<dbReference type="InterPro" id="IPR006212">
    <property type="entry name" value="Furin_repeat"/>
</dbReference>
<proteinExistence type="predicted"/>
<dbReference type="InterPro" id="IPR009030">
    <property type="entry name" value="Growth_fac_rcpt_cys_sf"/>
</dbReference>
<dbReference type="OMA" id="YCRPCCA"/>
<evidence type="ECO:0008006" key="3">
    <source>
        <dbReference type="Google" id="ProtNLM"/>
    </source>
</evidence>
<dbReference type="STRING" id="94237.ENSMMOP00000005487"/>
<dbReference type="Gene3D" id="2.10.220.10">
    <property type="entry name" value="Hormone Receptor, Insulin-like Growth Factor Receptor 1, Chain A, domain 2"/>
    <property type="match status" value="4"/>
</dbReference>
<keyword evidence="2" id="KW-1185">Reference proteome</keyword>
<evidence type="ECO:0000313" key="1">
    <source>
        <dbReference type="Ensembl" id="ENSMMOP00000005487.1"/>
    </source>
</evidence>
<dbReference type="AlphaFoldDB" id="A0A3Q3W1N2"/>
<organism evidence="1 2">
    <name type="scientific">Mola mola</name>
    <name type="common">Ocean sunfish</name>
    <name type="synonym">Tetraodon mola</name>
    <dbReference type="NCBI Taxonomy" id="94237"/>
    <lineage>
        <taxon>Eukaryota</taxon>
        <taxon>Metazoa</taxon>
        <taxon>Chordata</taxon>
        <taxon>Craniata</taxon>
        <taxon>Vertebrata</taxon>
        <taxon>Euteleostomi</taxon>
        <taxon>Actinopterygii</taxon>
        <taxon>Neopterygii</taxon>
        <taxon>Teleostei</taxon>
        <taxon>Neoteleostei</taxon>
        <taxon>Acanthomorphata</taxon>
        <taxon>Eupercaria</taxon>
        <taxon>Tetraodontiformes</taxon>
        <taxon>Molidae</taxon>
        <taxon>Mola</taxon>
    </lineage>
</organism>
<dbReference type="PANTHER" id="PTHR15332">
    <property type="entry name" value="PROPROTEIN CONVERTASE SUBTILISIN_KEXIN TYPE 5-LIKE"/>
    <property type="match status" value="1"/>
</dbReference>
<reference evidence="1" key="1">
    <citation type="submission" date="2025-08" db="UniProtKB">
        <authorList>
            <consortium name="Ensembl"/>
        </authorList>
    </citation>
    <scope>IDENTIFICATION</scope>
</reference>
<dbReference type="CDD" id="cd00064">
    <property type="entry name" value="FU"/>
    <property type="match status" value="2"/>
</dbReference>
<accession>A0A3Q3W1N2</accession>
<protein>
    <recommendedName>
        <fullName evidence="3">Growth factor receptor domain-containing protein</fullName>
    </recommendedName>
</protein>
<name>A0A3Q3W1N2_MOLML</name>
<evidence type="ECO:0000313" key="2">
    <source>
        <dbReference type="Proteomes" id="UP000261620"/>
    </source>
</evidence>
<dbReference type="Ensembl" id="ENSMMOT00000005583.1">
    <property type="protein sequence ID" value="ENSMMOP00000005487.1"/>
    <property type="gene ID" value="ENSMMOG00000004326.1"/>
</dbReference>
<dbReference type="SMART" id="SM00261">
    <property type="entry name" value="FU"/>
    <property type="match status" value="5"/>
</dbReference>
<dbReference type="SUPFAM" id="SSF57184">
    <property type="entry name" value="Growth factor receptor domain"/>
    <property type="match status" value="2"/>
</dbReference>